<evidence type="ECO:0000256" key="1">
    <source>
        <dbReference type="ARBA" id="ARBA00004123"/>
    </source>
</evidence>
<dbReference type="Pfam" id="PF22934">
    <property type="entry name" value="SPRTN_ZBD"/>
    <property type="match status" value="1"/>
</dbReference>
<evidence type="ECO:0000313" key="4">
    <source>
        <dbReference type="EMBL" id="KAI6656712.1"/>
    </source>
</evidence>
<evidence type="ECO:0000259" key="3">
    <source>
        <dbReference type="SMART" id="SM00731"/>
    </source>
</evidence>
<name>A0AAV7K686_9METZ</name>
<comment type="caution">
    <text evidence="4">The sequence shown here is derived from an EMBL/GenBank/DDBJ whole genome shotgun (WGS) entry which is preliminary data.</text>
</comment>
<dbReference type="GO" id="GO:0006974">
    <property type="term" value="P:DNA damage response"/>
    <property type="evidence" value="ECO:0007669"/>
    <property type="project" value="InterPro"/>
</dbReference>
<dbReference type="InterPro" id="IPR044245">
    <property type="entry name" value="Spartan"/>
</dbReference>
<dbReference type="InterPro" id="IPR006640">
    <property type="entry name" value="SprT-like_domain"/>
</dbReference>
<keyword evidence="5" id="KW-1185">Reference proteome</keyword>
<dbReference type="Proteomes" id="UP001165289">
    <property type="component" value="Unassembled WGS sequence"/>
</dbReference>
<feature type="domain" description="SprT-like" evidence="3">
    <location>
        <begin position="91"/>
        <end position="260"/>
    </location>
</feature>
<dbReference type="GO" id="GO:0005634">
    <property type="term" value="C:nucleus"/>
    <property type="evidence" value="ECO:0007669"/>
    <property type="project" value="UniProtKB-SubCell"/>
</dbReference>
<evidence type="ECO:0000256" key="2">
    <source>
        <dbReference type="ARBA" id="ARBA00023242"/>
    </source>
</evidence>
<accession>A0AAV7K686</accession>
<dbReference type="GO" id="GO:0003697">
    <property type="term" value="F:single-stranded DNA binding"/>
    <property type="evidence" value="ECO:0007669"/>
    <property type="project" value="InterPro"/>
</dbReference>
<sequence>MAEYLEEDFALALALSQEFSNEIIPENERDEEWLDELLSRDTIDEIIALEVTDNIDWSFDSEYTLSTPLTREVPPIYHVTHDYHELNDPTPSIHQLFTEFNQLFFYNKLGSVSVEWSYRMTSCAGITYYSPRSHFCYIRLSKPILSLRPRKDLVETLLHEMIHAFLFVAENNRDHTDHGPQFQTHQLRINSLAKCTITIYHTFHDEVSSLRNHWWRCVGPCRYRQPYYGYVKRAVNRPPSKSDQWWSTHLRTCGGKFVKIRSPDKTTNLVNKNKTINKSPTKTTTKNPKKIDNNQQTLNFKSLVPIEIEDYDNPELISDNFTPPNSPIVISSPETETETKQFAEASILKGQLQLKQCYFCGGFFELGHIVTHFENCITYFPEC</sequence>
<protein>
    <recommendedName>
        <fullName evidence="3">SprT-like domain-containing protein</fullName>
    </recommendedName>
</protein>
<reference evidence="4 5" key="1">
    <citation type="journal article" date="2023" name="BMC Biol.">
        <title>The compact genome of the sponge Oopsacas minuta (Hexactinellida) is lacking key metazoan core genes.</title>
        <authorList>
            <person name="Santini S."/>
            <person name="Schenkelaars Q."/>
            <person name="Jourda C."/>
            <person name="Duchesne M."/>
            <person name="Belahbib H."/>
            <person name="Rocher C."/>
            <person name="Selva M."/>
            <person name="Riesgo A."/>
            <person name="Vervoort M."/>
            <person name="Leys S.P."/>
            <person name="Kodjabachian L."/>
            <person name="Le Bivic A."/>
            <person name="Borchiellini C."/>
            <person name="Claverie J.M."/>
            <person name="Renard E."/>
        </authorList>
    </citation>
    <scope>NUCLEOTIDE SEQUENCE [LARGE SCALE GENOMIC DNA]</scope>
    <source>
        <strain evidence="4">SPO-2</strain>
    </source>
</reference>
<dbReference type="SMART" id="SM00731">
    <property type="entry name" value="SprT"/>
    <property type="match status" value="1"/>
</dbReference>
<dbReference type="Pfam" id="PF10263">
    <property type="entry name" value="SprT-like"/>
    <property type="match status" value="1"/>
</dbReference>
<gene>
    <name evidence="4" type="ORF">LOD99_16016</name>
</gene>
<keyword evidence="2" id="KW-0539">Nucleus</keyword>
<evidence type="ECO:0000313" key="5">
    <source>
        <dbReference type="Proteomes" id="UP001165289"/>
    </source>
</evidence>
<proteinExistence type="predicted"/>
<dbReference type="PANTHER" id="PTHR21220">
    <property type="entry name" value="DNA-DEPENDENT METALLOPROTEASE SPRTN"/>
    <property type="match status" value="1"/>
</dbReference>
<dbReference type="GO" id="GO:0004222">
    <property type="term" value="F:metalloendopeptidase activity"/>
    <property type="evidence" value="ECO:0007669"/>
    <property type="project" value="InterPro"/>
</dbReference>
<organism evidence="4 5">
    <name type="scientific">Oopsacas minuta</name>
    <dbReference type="NCBI Taxonomy" id="111878"/>
    <lineage>
        <taxon>Eukaryota</taxon>
        <taxon>Metazoa</taxon>
        <taxon>Porifera</taxon>
        <taxon>Hexactinellida</taxon>
        <taxon>Hexasterophora</taxon>
        <taxon>Lyssacinosida</taxon>
        <taxon>Leucopsacidae</taxon>
        <taxon>Oopsacas</taxon>
    </lineage>
</organism>
<dbReference type="InterPro" id="IPR055220">
    <property type="entry name" value="SPRTN_ZBD"/>
</dbReference>
<dbReference type="AlphaFoldDB" id="A0AAV7K686"/>
<dbReference type="GO" id="GO:0031593">
    <property type="term" value="F:polyubiquitin modification-dependent protein binding"/>
    <property type="evidence" value="ECO:0007669"/>
    <property type="project" value="TreeGrafter"/>
</dbReference>
<dbReference type="EMBL" id="JAKMXF010000133">
    <property type="protein sequence ID" value="KAI6656712.1"/>
    <property type="molecule type" value="Genomic_DNA"/>
</dbReference>
<comment type="subcellular location">
    <subcellularLocation>
        <location evidence="1">Nucleus</location>
    </subcellularLocation>
</comment>
<dbReference type="PANTHER" id="PTHR21220:SF0">
    <property type="entry name" value="DNA-DEPENDENT METALLOPROTEASE SPRTN"/>
    <property type="match status" value="1"/>
</dbReference>